<dbReference type="RefSeq" id="WP_377133690.1">
    <property type="nucleotide sequence ID" value="NZ_JBHSFI010000003.1"/>
</dbReference>
<sequence>MSEDRAEDQDRTSIFEVFPAETQSTLIMKWPDHQRNIGYEFARAAERLASTFQGQPADDLLLHPFLYLYRHAIETAIKDLIHDVAAFRRLKGEHGKDVDRAKIELRHRREVRHDLAALLIDLDAQMSAAAFPGLPDDVRDALALLIDADPKGNSFRFPTEYMDTNRIDFPKLAAMLDDVYSLITAGGDMVDAASQAQSDYMADMAAEAPDPSDYY</sequence>
<comment type="caution">
    <text evidence="1">The sequence shown here is derived from an EMBL/GenBank/DDBJ whole genome shotgun (WGS) entry which is preliminary data.</text>
</comment>
<organism evidence="1 2">
    <name type="scientific">Promicromonospora alba</name>
    <dbReference type="NCBI Taxonomy" id="1616110"/>
    <lineage>
        <taxon>Bacteria</taxon>
        <taxon>Bacillati</taxon>
        <taxon>Actinomycetota</taxon>
        <taxon>Actinomycetes</taxon>
        <taxon>Micrococcales</taxon>
        <taxon>Promicromonosporaceae</taxon>
        <taxon>Promicromonospora</taxon>
    </lineage>
</organism>
<keyword evidence="2" id="KW-1185">Reference proteome</keyword>
<evidence type="ECO:0000313" key="2">
    <source>
        <dbReference type="Proteomes" id="UP001596011"/>
    </source>
</evidence>
<accession>A0ABV9HDF8</accession>
<name>A0ABV9HDF8_9MICO</name>
<proteinExistence type="predicted"/>
<reference evidence="2" key="1">
    <citation type="journal article" date="2019" name="Int. J. Syst. Evol. Microbiol.">
        <title>The Global Catalogue of Microorganisms (GCM) 10K type strain sequencing project: providing services to taxonomists for standard genome sequencing and annotation.</title>
        <authorList>
            <consortium name="The Broad Institute Genomics Platform"/>
            <consortium name="The Broad Institute Genome Sequencing Center for Infectious Disease"/>
            <person name="Wu L."/>
            <person name="Ma J."/>
        </authorList>
    </citation>
    <scope>NUCLEOTIDE SEQUENCE [LARGE SCALE GENOMIC DNA]</scope>
    <source>
        <strain evidence="2">CCUG 42722</strain>
    </source>
</reference>
<protein>
    <recommendedName>
        <fullName evidence="3">HEPN AbiU2-like domain-containing protein</fullName>
    </recommendedName>
</protein>
<evidence type="ECO:0000313" key="1">
    <source>
        <dbReference type="EMBL" id="MFC4628014.1"/>
    </source>
</evidence>
<gene>
    <name evidence="1" type="ORF">ACFO6V_07210</name>
</gene>
<dbReference type="EMBL" id="JBHSFI010000003">
    <property type="protein sequence ID" value="MFC4628014.1"/>
    <property type="molecule type" value="Genomic_DNA"/>
</dbReference>
<evidence type="ECO:0008006" key="3">
    <source>
        <dbReference type="Google" id="ProtNLM"/>
    </source>
</evidence>
<dbReference type="Proteomes" id="UP001596011">
    <property type="component" value="Unassembled WGS sequence"/>
</dbReference>